<dbReference type="EMBL" id="GBRH01165700">
    <property type="protein sequence ID" value="JAE32196.1"/>
    <property type="molecule type" value="Transcribed_RNA"/>
</dbReference>
<reference evidence="1" key="1">
    <citation type="submission" date="2014-09" db="EMBL/GenBank/DDBJ databases">
        <authorList>
            <person name="Magalhaes I.L.F."/>
            <person name="Oliveira U."/>
            <person name="Santos F.R."/>
            <person name="Vidigal T.H.D.A."/>
            <person name="Brescovit A.D."/>
            <person name="Santos A.J."/>
        </authorList>
    </citation>
    <scope>NUCLEOTIDE SEQUENCE</scope>
    <source>
        <tissue evidence="1">Shoot tissue taken approximately 20 cm above the soil surface</tissue>
    </source>
</reference>
<organism evidence="1">
    <name type="scientific">Arundo donax</name>
    <name type="common">Giant reed</name>
    <name type="synonym">Donax arundinaceus</name>
    <dbReference type="NCBI Taxonomy" id="35708"/>
    <lineage>
        <taxon>Eukaryota</taxon>
        <taxon>Viridiplantae</taxon>
        <taxon>Streptophyta</taxon>
        <taxon>Embryophyta</taxon>
        <taxon>Tracheophyta</taxon>
        <taxon>Spermatophyta</taxon>
        <taxon>Magnoliopsida</taxon>
        <taxon>Liliopsida</taxon>
        <taxon>Poales</taxon>
        <taxon>Poaceae</taxon>
        <taxon>PACMAD clade</taxon>
        <taxon>Arundinoideae</taxon>
        <taxon>Arundineae</taxon>
        <taxon>Arundo</taxon>
    </lineage>
</organism>
<protein>
    <submittedName>
        <fullName evidence="1">Uncharacterized protein</fullName>
    </submittedName>
</protein>
<dbReference type="AlphaFoldDB" id="A0A0A9HBH6"/>
<evidence type="ECO:0000313" key="1">
    <source>
        <dbReference type="EMBL" id="JAE32196.1"/>
    </source>
</evidence>
<proteinExistence type="predicted"/>
<name>A0A0A9HBH6_ARUDO</name>
<reference evidence="1" key="2">
    <citation type="journal article" date="2015" name="Data Brief">
        <title>Shoot transcriptome of the giant reed, Arundo donax.</title>
        <authorList>
            <person name="Barrero R.A."/>
            <person name="Guerrero F.D."/>
            <person name="Moolhuijzen P."/>
            <person name="Goolsby J.A."/>
            <person name="Tidwell J."/>
            <person name="Bellgard S.E."/>
            <person name="Bellgard M.I."/>
        </authorList>
    </citation>
    <scope>NUCLEOTIDE SEQUENCE</scope>
    <source>
        <tissue evidence="1">Shoot tissue taken approximately 20 cm above the soil surface</tissue>
    </source>
</reference>
<sequence length="31" mass="3721">MYIDRQVEKFICYCNHKANKFIDTNKLIGNT</sequence>
<accession>A0A0A9HBH6</accession>